<evidence type="ECO:0000313" key="3">
    <source>
        <dbReference type="Proteomes" id="UP000186218"/>
    </source>
</evidence>
<dbReference type="Proteomes" id="UP000186218">
    <property type="component" value="Unassembled WGS sequence"/>
</dbReference>
<dbReference type="AlphaFoldDB" id="A0A1N7HAZ0"/>
<dbReference type="EMBL" id="FTNT01000014">
    <property type="protein sequence ID" value="SIS21992.1"/>
    <property type="molecule type" value="Genomic_DNA"/>
</dbReference>
<evidence type="ECO:0000313" key="2">
    <source>
        <dbReference type="EMBL" id="SIS21992.1"/>
    </source>
</evidence>
<evidence type="ECO:0000256" key="1">
    <source>
        <dbReference type="SAM" id="MobiDB-lite"/>
    </source>
</evidence>
<sequence>MAASWTLPEPLLPGHEPAAVDLLQRYFGTVSNGDPAYTGSRFERFARGGDLPEIKNQIVPSDLVSVTLLSVKVPGSAALRLLGDHPTEHPQKISLLLEKLPTNVELVSATDEHLVDANELWQRVRRGCKVGPTTTSKLLARKRPHLLPVIDSVVSTELNHNNRRLDFYREMRRILNADDRALYRRLQQMRGAAGVGDDISIIRVFDVVVWMYGSDQQRPRVPRTPAQTTHDDQGARSR</sequence>
<dbReference type="Pfam" id="PF19827">
    <property type="entry name" value="DUF6308"/>
    <property type="match status" value="1"/>
</dbReference>
<feature type="compositionally biased region" description="Basic and acidic residues" evidence="1">
    <location>
        <begin position="229"/>
        <end position="238"/>
    </location>
</feature>
<accession>A0A1N7HAZ0</accession>
<keyword evidence="3" id="KW-1185">Reference proteome</keyword>
<protein>
    <submittedName>
        <fullName evidence="2">Uncharacterized protein</fullName>
    </submittedName>
</protein>
<dbReference type="RefSeq" id="WP_200799475.1">
    <property type="nucleotide sequence ID" value="NZ_FTNT01000014.1"/>
</dbReference>
<dbReference type="InterPro" id="IPR046275">
    <property type="entry name" value="DUF6308"/>
</dbReference>
<organism evidence="2 3">
    <name type="scientific">Williamsia sterculiae</name>
    <dbReference type="NCBI Taxonomy" id="1344003"/>
    <lineage>
        <taxon>Bacteria</taxon>
        <taxon>Bacillati</taxon>
        <taxon>Actinomycetota</taxon>
        <taxon>Actinomycetes</taxon>
        <taxon>Mycobacteriales</taxon>
        <taxon>Nocardiaceae</taxon>
        <taxon>Williamsia</taxon>
    </lineage>
</organism>
<proteinExistence type="predicted"/>
<feature type="region of interest" description="Disordered" evidence="1">
    <location>
        <begin position="216"/>
        <end position="238"/>
    </location>
</feature>
<dbReference type="STRING" id="1344003.SAMN05445060_3858"/>
<name>A0A1N7HAZ0_9NOCA</name>
<gene>
    <name evidence="2" type="ORF">SAMN05445060_3858</name>
</gene>
<reference evidence="2 3" key="1">
    <citation type="submission" date="2017-01" db="EMBL/GenBank/DDBJ databases">
        <authorList>
            <person name="Mah S.A."/>
            <person name="Swanson W.J."/>
            <person name="Moy G.W."/>
            <person name="Vacquier V.D."/>
        </authorList>
    </citation>
    <scope>NUCLEOTIDE SEQUENCE [LARGE SCALE GENOMIC DNA]</scope>
    <source>
        <strain evidence="2 3">CPCC 203464</strain>
    </source>
</reference>